<dbReference type="AlphaFoldDB" id="A0A4R4DVT4"/>
<dbReference type="Pfam" id="PF00535">
    <property type="entry name" value="Glycos_transf_2"/>
    <property type="match status" value="1"/>
</dbReference>
<dbReference type="InterPro" id="IPR001173">
    <property type="entry name" value="Glyco_trans_2-like"/>
</dbReference>
<dbReference type="PANTHER" id="PTHR43685:SF11">
    <property type="entry name" value="GLYCOSYLTRANSFERASE TAGX-RELATED"/>
    <property type="match status" value="1"/>
</dbReference>
<organism evidence="2 3">
    <name type="scientific">Flaviaesturariibacter aridisoli</name>
    <dbReference type="NCBI Taxonomy" id="2545761"/>
    <lineage>
        <taxon>Bacteria</taxon>
        <taxon>Pseudomonadati</taxon>
        <taxon>Bacteroidota</taxon>
        <taxon>Chitinophagia</taxon>
        <taxon>Chitinophagales</taxon>
        <taxon>Chitinophagaceae</taxon>
        <taxon>Flaviaestuariibacter</taxon>
    </lineage>
</organism>
<gene>
    <name evidence="2" type="ORF">E0486_15070</name>
</gene>
<reference evidence="2 3" key="1">
    <citation type="submission" date="2019-03" db="EMBL/GenBank/DDBJ databases">
        <authorList>
            <person name="Kim M.K.M."/>
        </authorList>
    </citation>
    <scope>NUCLEOTIDE SEQUENCE [LARGE SCALE GENOMIC DNA]</scope>
    <source>
        <strain evidence="2 3">17J68-15</strain>
    </source>
</reference>
<protein>
    <submittedName>
        <fullName evidence="2">Glycosyltransferase family 2 protein</fullName>
    </submittedName>
</protein>
<dbReference type="InterPro" id="IPR050834">
    <property type="entry name" value="Glycosyltransf_2"/>
</dbReference>
<evidence type="ECO:0000259" key="1">
    <source>
        <dbReference type="Pfam" id="PF00535"/>
    </source>
</evidence>
<dbReference type="EMBL" id="SKFH01000032">
    <property type="protein sequence ID" value="TCZ67883.1"/>
    <property type="molecule type" value="Genomic_DNA"/>
</dbReference>
<dbReference type="OrthoDB" id="9802649at2"/>
<dbReference type="Gene3D" id="3.90.550.10">
    <property type="entry name" value="Spore Coat Polysaccharide Biosynthesis Protein SpsA, Chain A"/>
    <property type="match status" value="1"/>
</dbReference>
<proteinExistence type="predicted"/>
<dbReference type="PANTHER" id="PTHR43685">
    <property type="entry name" value="GLYCOSYLTRANSFERASE"/>
    <property type="match status" value="1"/>
</dbReference>
<feature type="domain" description="Glycosyltransferase 2-like" evidence="1">
    <location>
        <begin position="9"/>
        <end position="172"/>
    </location>
</feature>
<dbReference type="GO" id="GO:0016740">
    <property type="term" value="F:transferase activity"/>
    <property type="evidence" value="ECO:0007669"/>
    <property type="project" value="UniProtKB-KW"/>
</dbReference>
<sequence>MKNGNPLVSVVMCTYNGARFVGEQLESILQQTYSPIEVVVADDASKDDTYELLQQYAARDGRIRLSRNAQNTGYNINFSNACAAATGDFIAIADQDDIWEPTKIAELMDAIQKDDNIVLVHGISARFEEREHPHLRSLKLVNYFRGNDLRLFYLSNYISGHNMLFRRRLLDRSLPFPGHVYYDWWLAAQACLIGRIEAVEKIQVWHRMHGGNATGGAKPRLAFWKQVQSILPTILESPDIQPAHRAFGQELLAHYQRDFPEKEFSWPLFWFLLKHAPVIFAYKKRTFPWISYTKHAARYASRKHLA</sequence>
<dbReference type="InterPro" id="IPR029044">
    <property type="entry name" value="Nucleotide-diphossugar_trans"/>
</dbReference>
<dbReference type="SUPFAM" id="SSF53448">
    <property type="entry name" value="Nucleotide-diphospho-sugar transferases"/>
    <property type="match status" value="1"/>
</dbReference>
<keyword evidence="3" id="KW-1185">Reference proteome</keyword>
<dbReference type="Proteomes" id="UP000295164">
    <property type="component" value="Unassembled WGS sequence"/>
</dbReference>
<accession>A0A4R4DVT4</accession>
<comment type="caution">
    <text evidence="2">The sequence shown here is derived from an EMBL/GenBank/DDBJ whole genome shotgun (WGS) entry which is preliminary data.</text>
</comment>
<dbReference type="CDD" id="cd04196">
    <property type="entry name" value="GT_2_like_d"/>
    <property type="match status" value="1"/>
</dbReference>
<evidence type="ECO:0000313" key="2">
    <source>
        <dbReference type="EMBL" id="TCZ67883.1"/>
    </source>
</evidence>
<evidence type="ECO:0000313" key="3">
    <source>
        <dbReference type="Proteomes" id="UP000295164"/>
    </source>
</evidence>
<name>A0A4R4DVT4_9BACT</name>
<dbReference type="RefSeq" id="WP_131853257.1">
    <property type="nucleotide sequence ID" value="NZ_SKFH01000032.1"/>
</dbReference>
<keyword evidence="2" id="KW-0808">Transferase</keyword>